<dbReference type="InterPro" id="IPR045214">
    <property type="entry name" value="Surf1/Surf4"/>
</dbReference>
<evidence type="ECO:0000256" key="3">
    <source>
        <dbReference type="ARBA" id="ARBA00022692"/>
    </source>
</evidence>
<dbReference type="AlphaFoldDB" id="A0AB39KPN9"/>
<feature type="transmembrane region" description="Helical" evidence="6">
    <location>
        <begin position="12"/>
        <end position="30"/>
    </location>
</feature>
<sequence length="231" mass="24576">MSSGTARRFPIGLTIATAISLVILCCLGAWQVQRLSWKNDLLTRIAALQGAAATPWTPGSSEFTRVSLTCPGLAKAPFVELYAIRDGKAGERIISACPTPQGVVLVDRGFVADTVSARPPVDATDRTPVSVTGVLRAGDARSFVTPPDQPDKRQYFARDAAAVGAGLGAANAAPLFLMAETPTNPDWAALEPAPLPAEISNRHLEYALTWFGLAATLACVYAAMLWRRRKD</sequence>
<evidence type="ECO:0000256" key="4">
    <source>
        <dbReference type="ARBA" id="ARBA00022989"/>
    </source>
</evidence>
<name>A0AB39KPN9_9CAUL</name>
<dbReference type="EMBL" id="CP158375">
    <property type="protein sequence ID" value="XDO95587.1"/>
    <property type="molecule type" value="Genomic_DNA"/>
</dbReference>
<feature type="transmembrane region" description="Helical" evidence="6">
    <location>
        <begin position="160"/>
        <end position="179"/>
    </location>
</feature>
<feature type="transmembrane region" description="Helical" evidence="6">
    <location>
        <begin position="207"/>
        <end position="226"/>
    </location>
</feature>
<dbReference type="CDD" id="cd06662">
    <property type="entry name" value="SURF1"/>
    <property type="match status" value="1"/>
</dbReference>
<gene>
    <name evidence="7" type="ORF">ABOZ73_12310</name>
</gene>
<evidence type="ECO:0000256" key="5">
    <source>
        <dbReference type="ARBA" id="ARBA00023136"/>
    </source>
</evidence>
<dbReference type="InterPro" id="IPR002994">
    <property type="entry name" value="Surf1/Shy1"/>
</dbReference>
<evidence type="ECO:0000256" key="1">
    <source>
        <dbReference type="ARBA" id="ARBA00004370"/>
    </source>
</evidence>
<keyword evidence="5 6" id="KW-0472">Membrane</keyword>
<dbReference type="GO" id="GO:0005886">
    <property type="term" value="C:plasma membrane"/>
    <property type="evidence" value="ECO:0007669"/>
    <property type="project" value="UniProtKB-SubCell"/>
</dbReference>
<dbReference type="PANTHER" id="PTHR23427">
    <property type="entry name" value="SURFEIT LOCUS PROTEIN"/>
    <property type="match status" value="1"/>
</dbReference>
<dbReference type="PROSITE" id="PS50895">
    <property type="entry name" value="SURF1"/>
    <property type="match status" value="1"/>
</dbReference>
<dbReference type="RefSeq" id="WP_369058435.1">
    <property type="nucleotide sequence ID" value="NZ_CP158375.1"/>
</dbReference>
<protein>
    <recommendedName>
        <fullName evidence="6">SURF1-like protein</fullName>
    </recommendedName>
</protein>
<comment type="subcellular location">
    <subcellularLocation>
        <location evidence="6">Cell membrane</location>
        <topology evidence="6">Multi-pass membrane protein</topology>
    </subcellularLocation>
    <subcellularLocation>
        <location evidence="1">Membrane</location>
    </subcellularLocation>
</comment>
<accession>A0AB39KPN9</accession>
<comment type="similarity">
    <text evidence="2 6">Belongs to the SURF1 family.</text>
</comment>
<keyword evidence="4 6" id="KW-1133">Transmembrane helix</keyword>
<keyword evidence="3 6" id="KW-0812">Transmembrane</keyword>
<evidence type="ECO:0000313" key="7">
    <source>
        <dbReference type="EMBL" id="XDO95587.1"/>
    </source>
</evidence>
<reference evidence="7" key="1">
    <citation type="submission" date="2024-06" db="EMBL/GenBank/DDBJ databases">
        <title>Caulobacter inopinatus, sp. nov.</title>
        <authorList>
            <person name="Donachie S.P."/>
        </authorList>
    </citation>
    <scope>NUCLEOTIDE SEQUENCE</scope>
    <source>
        <strain evidence="7">73W</strain>
    </source>
</reference>
<dbReference type="Pfam" id="PF02104">
    <property type="entry name" value="SURF1"/>
    <property type="match status" value="1"/>
</dbReference>
<proteinExistence type="inferred from homology"/>
<dbReference type="PANTHER" id="PTHR23427:SF2">
    <property type="entry name" value="SURFEIT LOCUS PROTEIN 1"/>
    <property type="match status" value="1"/>
</dbReference>
<organism evidence="7">
    <name type="scientific">Caulobacter sp. 73W</name>
    <dbReference type="NCBI Taxonomy" id="3161137"/>
    <lineage>
        <taxon>Bacteria</taxon>
        <taxon>Pseudomonadati</taxon>
        <taxon>Pseudomonadota</taxon>
        <taxon>Alphaproteobacteria</taxon>
        <taxon>Caulobacterales</taxon>
        <taxon>Caulobacteraceae</taxon>
        <taxon>Caulobacter</taxon>
    </lineage>
</organism>
<keyword evidence="6" id="KW-1003">Cell membrane</keyword>
<evidence type="ECO:0000256" key="6">
    <source>
        <dbReference type="RuleBase" id="RU363076"/>
    </source>
</evidence>
<evidence type="ECO:0000256" key="2">
    <source>
        <dbReference type="ARBA" id="ARBA00007165"/>
    </source>
</evidence>